<evidence type="ECO:0000256" key="8">
    <source>
        <dbReference type="ARBA" id="ARBA00022989"/>
    </source>
</evidence>
<evidence type="ECO:0000256" key="2">
    <source>
        <dbReference type="ARBA" id="ARBA00006555"/>
    </source>
</evidence>
<keyword evidence="8 11" id="KW-1133">Transmembrane helix</keyword>
<feature type="domain" description="TonB C-terminal" evidence="12">
    <location>
        <begin position="150"/>
        <end position="243"/>
    </location>
</feature>
<evidence type="ECO:0000256" key="7">
    <source>
        <dbReference type="ARBA" id="ARBA00022927"/>
    </source>
</evidence>
<dbReference type="GO" id="GO:0031992">
    <property type="term" value="F:energy transducer activity"/>
    <property type="evidence" value="ECO:0007669"/>
    <property type="project" value="TreeGrafter"/>
</dbReference>
<evidence type="ECO:0000256" key="9">
    <source>
        <dbReference type="ARBA" id="ARBA00023136"/>
    </source>
</evidence>
<name>A0A853JI14_9GAMM</name>
<sequence>MVPQHAHAHARPHSRAHAHAAPSVRGAPPHPDPVRIAGISGTLLLNIVALALLLVPMANPGLIAPPEAGQLEMRWIEPRPLPPDPPPPQVEVMPQQPVPPQIRTHSPPRVEAPAIAPVVVDTGPLAATPIVEPLPAGPQAPAFDDPATPAQGMRLEYASAPAPRYPNEALAKGLQGTVLLEVLVDVDGTPIEVRIHQSSGHRVLDASARRHVLRNWRFRPAVRDGQPVQAIGLVPIDFSLERG</sequence>
<evidence type="ECO:0000256" key="11">
    <source>
        <dbReference type="SAM" id="Phobius"/>
    </source>
</evidence>
<feature type="transmembrane region" description="Helical" evidence="11">
    <location>
        <begin position="36"/>
        <end position="55"/>
    </location>
</feature>
<comment type="subcellular location">
    <subcellularLocation>
        <location evidence="1">Cell inner membrane</location>
        <topology evidence="1">Single-pass membrane protein</topology>
        <orientation evidence="1">Periplasmic side</orientation>
    </subcellularLocation>
</comment>
<keyword evidence="6 11" id="KW-0812">Transmembrane</keyword>
<evidence type="ECO:0000313" key="14">
    <source>
        <dbReference type="Proteomes" id="UP000578091"/>
    </source>
</evidence>
<evidence type="ECO:0000256" key="10">
    <source>
        <dbReference type="SAM" id="MobiDB-lite"/>
    </source>
</evidence>
<keyword evidence="3" id="KW-0813">Transport</keyword>
<keyword evidence="7" id="KW-0653">Protein transport</keyword>
<dbReference type="InterPro" id="IPR006260">
    <property type="entry name" value="TonB/TolA_C"/>
</dbReference>
<comment type="caution">
    <text evidence="13">The sequence shown here is derived from an EMBL/GenBank/DDBJ whole genome shotgun (WGS) entry which is preliminary data.</text>
</comment>
<keyword evidence="14" id="KW-1185">Reference proteome</keyword>
<reference evidence="13 14" key="1">
    <citation type="submission" date="2020-07" db="EMBL/GenBank/DDBJ databases">
        <title>Luteimonas sp. SJ-92.</title>
        <authorList>
            <person name="Huang X.-X."/>
            <person name="Xu L."/>
            <person name="Sun J.-Q."/>
        </authorList>
    </citation>
    <scope>NUCLEOTIDE SEQUENCE [LARGE SCALE GENOMIC DNA]</scope>
    <source>
        <strain evidence="13 14">SJ-92</strain>
    </source>
</reference>
<evidence type="ECO:0000259" key="12">
    <source>
        <dbReference type="PROSITE" id="PS52015"/>
    </source>
</evidence>
<dbReference type="GO" id="GO:0098797">
    <property type="term" value="C:plasma membrane protein complex"/>
    <property type="evidence" value="ECO:0007669"/>
    <property type="project" value="TreeGrafter"/>
</dbReference>
<feature type="compositionally biased region" description="Basic residues" evidence="10">
    <location>
        <begin position="1"/>
        <end position="18"/>
    </location>
</feature>
<organism evidence="13 14">
    <name type="scientific">Luteimonas salinisoli</name>
    <dbReference type="NCBI Taxonomy" id="2752307"/>
    <lineage>
        <taxon>Bacteria</taxon>
        <taxon>Pseudomonadati</taxon>
        <taxon>Pseudomonadota</taxon>
        <taxon>Gammaproteobacteria</taxon>
        <taxon>Lysobacterales</taxon>
        <taxon>Lysobacteraceae</taxon>
        <taxon>Luteimonas</taxon>
    </lineage>
</organism>
<dbReference type="InterPro" id="IPR037682">
    <property type="entry name" value="TonB_C"/>
</dbReference>
<evidence type="ECO:0000256" key="3">
    <source>
        <dbReference type="ARBA" id="ARBA00022448"/>
    </source>
</evidence>
<protein>
    <submittedName>
        <fullName evidence="13">Energy transducer TonB</fullName>
    </submittedName>
</protein>
<dbReference type="Gene3D" id="3.30.1150.10">
    <property type="match status" value="1"/>
</dbReference>
<keyword evidence="5" id="KW-0997">Cell inner membrane</keyword>
<dbReference type="InterPro" id="IPR051045">
    <property type="entry name" value="TonB-dependent_transducer"/>
</dbReference>
<dbReference type="SUPFAM" id="SSF74653">
    <property type="entry name" value="TolA/TonB C-terminal domain"/>
    <property type="match status" value="1"/>
</dbReference>
<dbReference type="Pfam" id="PF03544">
    <property type="entry name" value="TonB_C"/>
    <property type="match status" value="1"/>
</dbReference>
<dbReference type="PANTHER" id="PTHR33446">
    <property type="entry name" value="PROTEIN TONB-RELATED"/>
    <property type="match status" value="1"/>
</dbReference>
<evidence type="ECO:0000256" key="6">
    <source>
        <dbReference type="ARBA" id="ARBA00022692"/>
    </source>
</evidence>
<dbReference type="PANTHER" id="PTHR33446:SF2">
    <property type="entry name" value="PROTEIN TONB"/>
    <property type="match status" value="1"/>
</dbReference>
<dbReference type="AlphaFoldDB" id="A0A853JI14"/>
<accession>A0A853JI14</accession>
<dbReference type="NCBIfam" id="TIGR01352">
    <property type="entry name" value="tonB_Cterm"/>
    <property type="match status" value="1"/>
</dbReference>
<dbReference type="PROSITE" id="PS52015">
    <property type="entry name" value="TONB_CTD"/>
    <property type="match status" value="1"/>
</dbReference>
<keyword evidence="9 11" id="KW-0472">Membrane</keyword>
<dbReference type="Proteomes" id="UP000578091">
    <property type="component" value="Unassembled WGS sequence"/>
</dbReference>
<dbReference type="RefSeq" id="WP_180679834.1">
    <property type="nucleotide sequence ID" value="NZ_JACCKA010000088.1"/>
</dbReference>
<feature type="region of interest" description="Disordered" evidence="10">
    <location>
        <begin position="1"/>
        <end position="29"/>
    </location>
</feature>
<gene>
    <name evidence="13" type="ORF">H0E84_16945</name>
</gene>
<keyword evidence="4" id="KW-1003">Cell membrane</keyword>
<evidence type="ECO:0000256" key="5">
    <source>
        <dbReference type="ARBA" id="ARBA00022519"/>
    </source>
</evidence>
<dbReference type="EMBL" id="JACCKA010000088">
    <property type="protein sequence ID" value="NZA28068.1"/>
    <property type="molecule type" value="Genomic_DNA"/>
</dbReference>
<dbReference type="GO" id="GO:0015031">
    <property type="term" value="P:protein transport"/>
    <property type="evidence" value="ECO:0007669"/>
    <property type="project" value="UniProtKB-KW"/>
</dbReference>
<evidence type="ECO:0000256" key="1">
    <source>
        <dbReference type="ARBA" id="ARBA00004383"/>
    </source>
</evidence>
<evidence type="ECO:0000313" key="13">
    <source>
        <dbReference type="EMBL" id="NZA28068.1"/>
    </source>
</evidence>
<dbReference type="GO" id="GO:0055085">
    <property type="term" value="P:transmembrane transport"/>
    <property type="evidence" value="ECO:0007669"/>
    <property type="project" value="InterPro"/>
</dbReference>
<proteinExistence type="inferred from homology"/>
<evidence type="ECO:0000256" key="4">
    <source>
        <dbReference type="ARBA" id="ARBA00022475"/>
    </source>
</evidence>
<comment type="similarity">
    <text evidence="2">Belongs to the TonB family.</text>
</comment>